<feature type="compositionally biased region" description="Low complexity" evidence="1">
    <location>
        <begin position="72"/>
        <end position="110"/>
    </location>
</feature>
<protein>
    <submittedName>
        <fullName evidence="2">Uncharacterized protein</fullName>
    </submittedName>
</protein>
<feature type="compositionally biased region" description="Low complexity" evidence="1">
    <location>
        <begin position="119"/>
        <end position="158"/>
    </location>
</feature>
<organism evidence="2 3">
    <name type="scientific">Setaria viridis</name>
    <name type="common">Green bristlegrass</name>
    <name type="synonym">Setaria italica subsp. viridis</name>
    <dbReference type="NCBI Taxonomy" id="4556"/>
    <lineage>
        <taxon>Eukaryota</taxon>
        <taxon>Viridiplantae</taxon>
        <taxon>Streptophyta</taxon>
        <taxon>Embryophyta</taxon>
        <taxon>Tracheophyta</taxon>
        <taxon>Spermatophyta</taxon>
        <taxon>Magnoliopsida</taxon>
        <taxon>Liliopsida</taxon>
        <taxon>Poales</taxon>
        <taxon>Poaceae</taxon>
        <taxon>PACMAD clade</taxon>
        <taxon>Panicoideae</taxon>
        <taxon>Panicodae</taxon>
        <taxon>Paniceae</taxon>
        <taxon>Cenchrinae</taxon>
        <taxon>Setaria</taxon>
    </lineage>
</organism>
<keyword evidence="3" id="KW-1185">Reference proteome</keyword>
<proteinExistence type="predicted"/>
<feature type="region of interest" description="Disordered" evidence="1">
    <location>
        <begin position="72"/>
        <end position="174"/>
    </location>
</feature>
<accession>A0A4U6W874</accession>
<evidence type="ECO:0000313" key="2">
    <source>
        <dbReference type="EMBL" id="TKW33777.1"/>
    </source>
</evidence>
<gene>
    <name evidence="2" type="ORF">SEVIR_2G261600v2</name>
</gene>
<evidence type="ECO:0000256" key="1">
    <source>
        <dbReference type="SAM" id="MobiDB-lite"/>
    </source>
</evidence>
<dbReference type="EMBL" id="CM016553">
    <property type="protein sequence ID" value="TKW33777.1"/>
    <property type="molecule type" value="Genomic_DNA"/>
</dbReference>
<dbReference type="AlphaFoldDB" id="A0A4U6W874"/>
<dbReference type="Gramene" id="TKW33777">
    <property type="protein sequence ID" value="TKW33777"/>
    <property type="gene ID" value="SEVIR_2G261600v2"/>
</dbReference>
<dbReference type="Gene3D" id="3.40.50.2000">
    <property type="entry name" value="Glycogen Phosphorylase B"/>
    <property type="match status" value="1"/>
</dbReference>
<evidence type="ECO:0000313" key="3">
    <source>
        <dbReference type="Proteomes" id="UP000298652"/>
    </source>
</evidence>
<dbReference type="Proteomes" id="UP000298652">
    <property type="component" value="Chromosome 2"/>
</dbReference>
<reference evidence="2" key="1">
    <citation type="submission" date="2019-03" db="EMBL/GenBank/DDBJ databases">
        <title>WGS assembly of Setaria viridis.</title>
        <authorList>
            <person name="Huang P."/>
            <person name="Jenkins J."/>
            <person name="Grimwood J."/>
            <person name="Barry K."/>
            <person name="Healey A."/>
            <person name="Mamidi S."/>
            <person name="Sreedasyam A."/>
            <person name="Shu S."/>
            <person name="Feldman M."/>
            <person name="Wu J."/>
            <person name="Yu Y."/>
            <person name="Chen C."/>
            <person name="Johnson J."/>
            <person name="Rokhsar D."/>
            <person name="Baxter I."/>
            <person name="Schmutz J."/>
            <person name="Brutnell T."/>
            <person name="Kellogg E."/>
        </authorList>
    </citation>
    <scope>NUCLEOTIDE SEQUENCE [LARGE SCALE GENOMIC DNA]</scope>
</reference>
<name>A0A4U6W874_SETVI</name>
<sequence length="174" mass="17501">MELAKVLLEHGHAVTVVFIDHPSKPPGLAAAVDHVVSSQPSVSFRKLPPVAEPPSACEDFIVTYSSSARTTGASAASSAPSLSGACTPSSSTCSPSTPSTSPASSACRPTPSTPPALPLSPSTSSSLTWPLTSQQALESLGTLPSSSSGSLPSRRLTSAGRCASAWRATSTTPL</sequence>